<evidence type="ECO:0000256" key="1">
    <source>
        <dbReference type="SAM" id="MobiDB-lite"/>
    </source>
</evidence>
<sequence>MAADVSSLVRILNGYKEEQVRNESTNGKSKVLITRDLLGGCSKFRSTELDLDLQVPNGWEKRLDMKSGKVYLQRCNSPISSSSSSEQKRQHQNRTLPELQDLNFPPSSSSSNLLEESCLDLKLVPSNNYQSVCTLDKVKSALERAQKESGKKRSLSSPIRCSISSRSSSIREEEEQDEEERSSAGLLFAAGCPGCLLYVLISKRNPKCPKCDSIVPSPILKKPRIDLNISV</sequence>
<organism evidence="3 4">
    <name type="scientific">Tetracentron sinense</name>
    <name type="common">Spur-leaf</name>
    <dbReference type="NCBI Taxonomy" id="13715"/>
    <lineage>
        <taxon>Eukaryota</taxon>
        <taxon>Viridiplantae</taxon>
        <taxon>Streptophyta</taxon>
        <taxon>Embryophyta</taxon>
        <taxon>Tracheophyta</taxon>
        <taxon>Spermatophyta</taxon>
        <taxon>Magnoliopsida</taxon>
        <taxon>Trochodendrales</taxon>
        <taxon>Trochodendraceae</taxon>
        <taxon>Tetracentron</taxon>
    </lineage>
</organism>
<dbReference type="Proteomes" id="UP000655225">
    <property type="component" value="Unassembled WGS sequence"/>
</dbReference>
<feature type="domain" description="GIR1-like zinc ribbon" evidence="2">
    <location>
        <begin position="190"/>
        <end position="215"/>
    </location>
</feature>
<dbReference type="PANTHER" id="PTHR33177">
    <property type="entry name" value="PUTATIVE-RELATED"/>
    <property type="match status" value="1"/>
</dbReference>
<evidence type="ECO:0000259" key="2">
    <source>
        <dbReference type="Pfam" id="PF24747"/>
    </source>
</evidence>
<evidence type="ECO:0000313" key="4">
    <source>
        <dbReference type="Proteomes" id="UP000655225"/>
    </source>
</evidence>
<dbReference type="PANTHER" id="PTHR33177:SF24">
    <property type="entry name" value="FILAMENTOUS HEMAGGLUTININ TRANSPORTER"/>
    <property type="match status" value="1"/>
</dbReference>
<accession>A0A834ZKE0</accession>
<evidence type="ECO:0000313" key="3">
    <source>
        <dbReference type="EMBL" id="KAF8408641.1"/>
    </source>
</evidence>
<feature type="compositionally biased region" description="Low complexity" evidence="1">
    <location>
        <begin position="155"/>
        <end position="168"/>
    </location>
</feature>
<proteinExistence type="predicted"/>
<reference evidence="3 4" key="1">
    <citation type="submission" date="2020-04" db="EMBL/GenBank/DDBJ databases">
        <title>Plant Genome Project.</title>
        <authorList>
            <person name="Zhang R.-G."/>
        </authorList>
    </citation>
    <scope>NUCLEOTIDE SEQUENCE [LARGE SCALE GENOMIC DNA]</scope>
    <source>
        <strain evidence="3">YNK0</strain>
        <tissue evidence="3">Leaf</tissue>
    </source>
</reference>
<feature type="region of interest" description="Disordered" evidence="1">
    <location>
        <begin position="145"/>
        <end position="179"/>
    </location>
</feature>
<gene>
    <name evidence="3" type="ORF">HHK36_004704</name>
</gene>
<protein>
    <recommendedName>
        <fullName evidence="2">GIR1-like zinc ribbon domain-containing protein</fullName>
    </recommendedName>
</protein>
<dbReference type="Pfam" id="PF24747">
    <property type="entry name" value="Zn-ribbon_GIR1"/>
    <property type="match status" value="1"/>
</dbReference>
<dbReference type="AlphaFoldDB" id="A0A834ZKE0"/>
<name>A0A834ZKE0_TETSI</name>
<dbReference type="InterPro" id="IPR056440">
    <property type="entry name" value="Zn-ribbon_GIR1"/>
</dbReference>
<dbReference type="OrthoDB" id="1929178at2759"/>
<dbReference type="EMBL" id="JABCRI010000003">
    <property type="protein sequence ID" value="KAF8408641.1"/>
    <property type="molecule type" value="Genomic_DNA"/>
</dbReference>
<comment type="caution">
    <text evidence="3">The sequence shown here is derived from an EMBL/GenBank/DDBJ whole genome shotgun (WGS) entry which is preliminary data.</text>
</comment>
<keyword evidence="4" id="KW-1185">Reference proteome</keyword>
<dbReference type="OMA" id="YVLIMRN"/>
<dbReference type="InterPro" id="IPR055281">
    <property type="entry name" value="GIR1-2/SIED1"/>
</dbReference>
<feature type="region of interest" description="Disordered" evidence="1">
    <location>
        <begin position="77"/>
        <end position="108"/>
    </location>
</feature>